<dbReference type="EMBL" id="CABPRJ010001915">
    <property type="protein sequence ID" value="VVC41260.1"/>
    <property type="molecule type" value="Genomic_DNA"/>
</dbReference>
<evidence type="ECO:0008006" key="3">
    <source>
        <dbReference type="Google" id="ProtNLM"/>
    </source>
</evidence>
<dbReference type="AlphaFoldDB" id="A0A5E4NFE5"/>
<keyword evidence="2" id="KW-1185">Reference proteome</keyword>
<name>A0A5E4NFE5_9HEMI</name>
<protein>
    <recommendedName>
        <fullName evidence="3">Potassium voltage-gated channel subfamily KQT member 1</fullName>
    </recommendedName>
</protein>
<dbReference type="Proteomes" id="UP000325440">
    <property type="component" value="Unassembled WGS sequence"/>
</dbReference>
<gene>
    <name evidence="1" type="ORF">CINCED_3A017618</name>
</gene>
<reference evidence="1 2" key="1">
    <citation type="submission" date="2019-08" db="EMBL/GenBank/DDBJ databases">
        <authorList>
            <person name="Alioto T."/>
            <person name="Alioto T."/>
            <person name="Gomez Garrido J."/>
        </authorList>
    </citation>
    <scope>NUCLEOTIDE SEQUENCE [LARGE SCALE GENOMIC DNA]</scope>
</reference>
<proteinExistence type="predicted"/>
<dbReference type="OrthoDB" id="6612463at2759"/>
<sequence>MKDGVVMDPVVLEEAQQLLSPASWTKGGDICPKKTGKRYNVTILELNPVVGRDDAVADHCRRRESSTSSGVNDVLLQSSCSVADPRTLVAERTGSSWENRYLSKEHRRAGATFQGKVYNFLERPSGWKCFVYHFTV</sequence>
<evidence type="ECO:0000313" key="1">
    <source>
        <dbReference type="EMBL" id="VVC41260.1"/>
    </source>
</evidence>
<evidence type="ECO:0000313" key="2">
    <source>
        <dbReference type="Proteomes" id="UP000325440"/>
    </source>
</evidence>
<accession>A0A5E4NFE5</accession>
<organism evidence="1 2">
    <name type="scientific">Cinara cedri</name>
    <dbReference type="NCBI Taxonomy" id="506608"/>
    <lineage>
        <taxon>Eukaryota</taxon>
        <taxon>Metazoa</taxon>
        <taxon>Ecdysozoa</taxon>
        <taxon>Arthropoda</taxon>
        <taxon>Hexapoda</taxon>
        <taxon>Insecta</taxon>
        <taxon>Pterygota</taxon>
        <taxon>Neoptera</taxon>
        <taxon>Paraneoptera</taxon>
        <taxon>Hemiptera</taxon>
        <taxon>Sternorrhyncha</taxon>
        <taxon>Aphidomorpha</taxon>
        <taxon>Aphidoidea</taxon>
        <taxon>Aphididae</taxon>
        <taxon>Lachninae</taxon>
        <taxon>Cinara</taxon>
    </lineage>
</organism>